<reference evidence="1" key="2">
    <citation type="journal article" date="2020" name="Nat. Commun.">
        <title>Large-scale genome sequencing of mycorrhizal fungi provides insights into the early evolution of symbiotic traits.</title>
        <authorList>
            <person name="Miyauchi S."/>
            <person name="Kiss E."/>
            <person name="Kuo A."/>
            <person name="Drula E."/>
            <person name="Kohler A."/>
            <person name="Sanchez-Garcia M."/>
            <person name="Morin E."/>
            <person name="Andreopoulos B."/>
            <person name="Barry K.W."/>
            <person name="Bonito G."/>
            <person name="Buee M."/>
            <person name="Carver A."/>
            <person name="Chen C."/>
            <person name="Cichocki N."/>
            <person name="Clum A."/>
            <person name="Culley D."/>
            <person name="Crous P.W."/>
            <person name="Fauchery L."/>
            <person name="Girlanda M."/>
            <person name="Hayes R.D."/>
            <person name="Keri Z."/>
            <person name="LaButti K."/>
            <person name="Lipzen A."/>
            <person name="Lombard V."/>
            <person name="Magnuson J."/>
            <person name="Maillard F."/>
            <person name="Murat C."/>
            <person name="Nolan M."/>
            <person name="Ohm R.A."/>
            <person name="Pangilinan J."/>
            <person name="Pereira M.F."/>
            <person name="Perotto S."/>
            <person name="Peter M."/>
            <person name="Pfister S."/>
            <person name="Riley R."/>
            <person name="Sitrit Y."/>
            <person name="Stielow J.B."/>
            <person name="Szollosi G."/>
            <person name="Zifcakova L."/>
            <person name="Stursova M."/>
            <person name="Spatafora J.W."/>
            <person name="Tedersoo L."/>
            <person name="Vaario L.M."/>
            <person name="Yamada A."/>
            <person name="Yan M."/>
            <person name="Wang P."/>
            <person name="Xu J."/>
            <person name="Bruns T."/>
            <person name="Baldrian P."/>
            <person name="Vilgalys R."/>
            <person name="Dunand C."/>
            <person name="Henrissat B."/>
            <person name="Grigoriev I.V."/>
            <person name="Hibbett D."/>
            <person name="Nagy L.G."/>
            <person name="Martin F.M."/>
        </authorList>
    </citation>
    <scope>NUCLEOTIDE SEQUENCE</scope>
    <source>
        <strain evidence="1">BED1</strain>
    </source>
</reference>
<sequence>MYRLACKVGLDRLRDEAFAYIRSNLTEHNIIQELSCSLLSTHPELLEMELDVLYAHNTSPPVVAHFPELAQHNTNRELAHGVDIIIWIHTRLLKESPCIWPRFGSGPRQTASSGFGLRNVESVTERNAQLQAQVIHLKARFRVKMESRGRASPVTQLPCLRLRLRRREYTLPFTHTLEPFLNLHD</sequence>
<name>A0AAD4C001_BOLED</name>
<dbReference type="Proteomes" id="UP001194468">
    <property type="component" value="Unassembled WGS sequence"/>
</dbReference>
<evidence type="ECO:0000313" key="1">
    <source>
        <dbReference type="EMBL" id="KAF8443798.1"/>
    </source>
</evidence>
<accession>A0AAD4C001</accession>
<comment type="caution">
    <text evidence="1">The sequence shown here is derived from an EMBL/GenBank/DDBJ whole genome shotgun (WGS) entry which is preliminary data.</text>
</comment>
<proteinExistence type="predicted"/>
<keyword evidence="2" id="KW-1185">Reference proteome</keyword>
<gene>
    <name evidence="1" type="ORF">L210DRAFT_3532233</name>
</gene>
<protein>
    <submittedName>
        <fullName evidence="1">Uncharacterized protein</fullName>
    </submittedName>
</protein>
<dbReference type="AlphaFoldDB" id="A0AAD4C001"/>
<evidence type="ECO:0000313" key="2">
    <source>
        <dbReference type="Proteomes" id="UP001194468"/>
    </source>
</evidence>
<organism evidence="1 2">
    <name type="scientific">Boletus edulis BED1</name>
    <dbReference type="NCBI Taxonomy" id="1328754"/>
    <lineage>
        <taxon>Eukaryota</taxon>
        <taxon>Fungi</taxon>
        <taxon>Dikarya</taxon>
        <taxon>Basidiomycota</taxon>
        <taxon>Agaricomycotina</taxon>
        <taxon>Agaricomycetes</taxon>
        <taxon>Agaricomycetidae</taxon>
        <taxon>Boletales</taxon>
        <taxon>Boletineae</taxon>
        <taxon>Boletaceae</taxon>
        <taxon>Boletoideae</taxon>
        <taxon>Boletus</taxon>
    </lineage>
</organism>
<reference evidence="1" key="1">
    <citation type="submission" date="2019-10" db="EMBL/GenBank/DDBJ databases">
        <authorList>
            <consortium name="DOE Joint Genome Institute"/>
            <person name="Kuo A."/>
            <person name="Miyauchi S."/>
            <person name="Kiss E."/>
            <person name="Drula E."/>
            <person name="Kohler A."/>
            <person name="Sanchez-Garcia M."/>
            <person name="Andreopoulos B."/>
            <person name="Barry K.W."/>
            <person name="Bonito G."/>
            <person name="Buee M."/>
            <person name="Carver A."/>
            <person name="Chen C."/>
            <person name="Cichocki N."/>
            <person name="Clum A."/>
            <person name="Culley D."/>
            <person name="Crous P.W."/>
            <person name="Fauchery L."/>
            <person name="Girlanda M."/>
            <person name="Hayes R."/>
            <person name="Keri Z."/>
            <person name="LaButti K."/>
            <person name="Lipzen A."/>
            <person name="Lombard V."/>
            <person name="Magnuson J."/>
            <person name="Maillard F."/>
            <person name="Morin E."/>
            <person name="Murat C."/>
            <person name="Nolan M."/>
            <person name="Ohm R."/>
            <person name="Pangilinan J."/>
            <person name="Pereira M."/>
            <person name="Perotto S."/>
            <person name="Peter M."/>
            <person name="Riley R."/>
            <person name="Sitrit Y."/>
            <person name="Stielow B."/>
            <person name="Szollosi G."/>
            <person name="Zifcakova L."/>
            <person name="Stursova M."/>
            <person name="Spatafora J.W."/>
            <person name="Tedersoo L."/>
            <person name="Vaario L.-M."/>
            <person name="Yamada A."/>
            <person name="Yan M."/>
            <person name="Wang P."/>
            <person name="Xu J."/>
            <person name="Bruns T."/>
            <person name="Baldrian P."/>
            <person name="Vilgalys R."/>
            <person name="Henrissat B."/>
            <person name="Grigoriev I.V."/>
            <person name="Hibbett D."/>
            <person name="Nagy L.G."/>
            <person name="Martin F.M."/>
        </authorList>
    </citation>
    <scope>NUCLEOTIDE SEQUENCE</scope>
    <source>
        <strain evidence="1">BED1</strain>
    </source>
</reference>
<dbReference type="EMBL" id="WHUW01000007">
    <property type="protein sequence ID" value="KAF8443798.1"/>
    <property type="molecule type" value="Genomic_DNA"/>
</dbReference>